<sequence>MAVRTRIEPIDRDTRAIIAADLSPEAQSQALAAFANEQLAEAQQMNTAALGYLPAHTTYVDGAEGRPVADVKPDGSVVFVFDLVDDALTWIGEQLVKHSPVLRGTYAASHVLLADGVEVTPGEPIPAAEVYVFINSQPYARKIEKGLSQQAPHGVYEAVAVLAAQRFGNVVRIGFTWRSLVGGAVSAWAATTKMEPRRPYLKRSRKAFQDWLTRQPAIIIRTGGR</sequence>
<dbReference type="Proteomes" id="UP001597299">
    <property type="component" value="Unassembled WGS sequence"/>
</dbReference>
<evidence type="ECO:0000313" key="2">
    <source>
        <dbReference type="Proteomes" id="UP001597299"/>
    </source>
</evidence>
<gene>
    <name evidence="1" type="ORF">ACFSNC_18050</name>
</gene>
<name>A0ABW4Z1C5_9HYPH</name>
<dbReference type="EMBL" id="JBHUHD010000001">
    <property type="protein sequence ID" value="MFD2142314.1"/>
    <property type="molecule type" value="Genomic_DNA"/>
</dbReference>
<proteinExistence type="predicted"/>
<protein>
    <submittedName>
        <fullName evidence="1">Uncharacterized protein</fullName>
    </submittedName>
</protein>
<accession>A0ABW4Z1C5</accession>
<comment type="caution">
    <text evidence="1">The sequence shown here is derived from an EMBL/GenBank/DDBJ whole genome shotgun (WGS) entry which is preliminary data.</text>
</comment>
<evidence type="ECO:0000313" key="1">
    <source>
        <dbReference type="EMBL" id="MFD2142314.1"/>
    </source>
</evidence>
<organism evidence="1 2">
    <name type="scientific">Ancylobacter oerskovii</name>
    <dbReference type="NCBI Taxonomy" id="459519"/>
    <lineage>
        <taxon>Bacteria</taxon>
        <taxon>Pseudomonadati</taxon>
        <taxon>Pseudomonadota</taxon>
        <taxon>Alphaproteobacteria</taxon>
        <taxon>Hyphomicrobiales</taxon>
        <taxon>Xanthobacteraceae</taxon>
        <taxon>Ancylobacter</taxon>
    </lineage>
</organism>
<reference evidence="2" key="1">
    <citation type="journal article" date="2019" name="Int. J. Syst. Evol. Microbiol.">
        <title>The Global Catalogue of Microorganisms (GCM) 10K type strain sequencing project: providing services to taxonomists for standard genome sequencing and annotation.</title>
        <authorList>
            <consortium name="The Broad Institute Genomics Platform"/>
            <consortium name="The Broad Institute Genome Sequencing Center for Infectious Disease"/>
            <person name="Wu L."/>
            <person name="Ma J."/>
        </authorList>
    </citation>
    <scope>NUCLEOTIDE SEQUENCE [LARGE SCALE GENOMIC DNA]</scope>
    <source>
        <strain evidence="2">CCM 7435</strain>
    </source>
</reference>
<dbReference type="RefSeq" id="WP_213351234.1">
    <property type="nucleotide sequence ID" value="NZ_JAHBGB010000006.1"/>
</dbReference>
<keyword evidence="2" id="KW-1185">Reference proteome</keyword>